<dbReference type="SMART" id="SM00530">
    <property type="entry name" value="HTH_XRE"/>
    <property type="match status" value="1"/>
</dbReference>
<organism evidence="3 4">
    <name type="scientific">Neorhizobium lilium</name>
    <dbReference type="NCBI Taxonomy" id="2503024"/>
    <lineage>
        <taxon>Bacteria</taxon>
        <taxon>Pseudomonadati</taxon>
        <taxon>Pseudomonadota</taxon>
        <taxon>Alphaproteobacteria</taxon>
        <taxon>Hyphomicrobiales</taxon>
        <taxon>Rhizobiaceae</taxon>
        <taxon>Rhizobium/Agrobacterium group</taxon>
        <taxon>Neorhizobium</taxon>
    </lineage>
</organism>
<dbReference type="GO" id="GO:0003677">
    <property type="term" value="F:DNA binding"/>
    <property type="evidence" value="ECO:0007669"/>
    <property type="project" value="UniProtKB-KW"/>
</dbReference>
<dbReference type="Gene3D" id="1.10.260.40">
    <property type="entry name" value="lambda repressor-like DNA-binding domains"/>
    <property type="match status" value="1"/>
</dbReference>
<dbReference type="PANTHER" id="PTHR46558:SF4">
    <property type="entry name" value="DNA-BIDING PHAGE PROTEIN"/>
    <property type="match status" value="1"/>
</dbReference>
<protein>
    <submittedName>
        <fullName evidence="3">XRE family transcriptional regulator</fullName>
    </submittedName>
</protein>
<keyword evidence="4" id="KW-1185">Reference proteome</keyword>
<name>A0A444LGZ3_9HYPH</name>
<sequence>MTTFGQNLKKARSAAGYTQQQVADRFSVTRGAVAQWESGAIYPDASRLGDIAEFLDCSLDVLFRGKVEQTEDAADHIPAMATFWMVAGIGQRGPAYRHWSQEAAKAEALRLAKVNPNVIFVVLEATSAFRSEEPRIIEISVDPDADDGIPF</sequence>
<dbReference type="Proteomes" id="UP000287687">
    <property type="component" value="Unassembled WGS sequence"/>
</dbReference>
<feature type="domain" description="HTH cro/C1-type" evidence="2">
    <location>
        <begin position="8"/>
        <end position="62"/>
    </location>
</feature>
<dbReference type="SUPFAM" id="SSF47413">
    <property type="entry name" value="lambda repressor-like DNA-binding domains"/>
    <property type="match status" value="1"/>
</dbReference>
<dbReference type="OrthoDB" id="8451082at2"/>
<reference evidence="3 4" key="1">
    <citation type="submission" date="2019-01" db="EMBL/GenBank/DDBJ databases">
        <title>The draft genome of Rhizobium sp. 24NR.</title>
        <authorList>
            <person name="Liu L."/>
            <person name="Liang L."/>
            <person name="Shi S."/>
            <person name="Xu L."/>
            <person name="Wang X."/>
            <person name="Li L."/>
            <person name="Zhang X."/>
        </authorList>
    </citation>
    <scope>NUCLEOTIDE SEQUENCE [LARGE SCALE GENOMIC DNA]</scope>
    <source>
        <strain evidence="3 4">24NR</strain>
    </source>
</reference>
<dbReference type="EMBL" id="SBIP01000002">
    <property type="protein sequence ID" value="RWX78293.1"/>
    <property type="molecule type" value="Genomic_DNA"/>
</dbReference>
<dbReference type="AlphaFoldDB" id="A0A444LGZ3"/>
<accession>A0A444LGZ3</accession>
<dbReference type="CDD" id="cd00093">
    <property type="entry name" value="HTH_XRE"/>
    <property type="match status" value="1"/>
</dbReference>
<proteinExistence type="predicted"/>
<dbReference type="InterPro" id="IPR010982">
    <property type="entry name" value="Lambda_DNA-bd_dom_sf"/>
</dbReference>
<evidence type="ECO:0000313" key="4">
    <source>
        <dbReference type="Proteomes" id="UP000287687"/>
    </source>
</evidence>
<dbReference type="PROSITE" id="PS50943">
    <property type="entry name" value="HTH_CROC1"/>
    <property type="match status" value="1"/>
</dbReference>
<dbReference type="InterPro" id="IPR001387">
    <property type="entry name" value="Cro/C1-type_HTH"/>
</dbReference>
<comment type="caution">
    <text evidence="3">The sequence shown here is derived from an EMBL/GenBank/DDBJ whole genome shotgun (WGS) entry which is preliminary data.</text>
</comment>
<keyword evidence="1" id="KW-0238">DNA-binding</keyword>
<evidence type="ECO:0000313" key="3">
    <source>
        <dbReference type="EMBL" id="RWX78293.1"/>
    </source>
</evidence>
<evidence type="ECO:0000259" key="2">
    <source>
        <dbReference type="PROSITE" id="PS50943"/>
    </source>
</evidence>
<dbReference type="RefSeq" id="WP_128442271.1">
    <property type="nucleotide sequence ID" value="NZ_SBIP01000002.1"/>
</dbReference>
<dbReference type="Pfam" id="PF01381">
    <property type="entry name" value="HTH_3"/>
    <property type="match status" value="1"/>
</dbReference>
<evidence type="ECO:0000256" key="1">
    <source>
        <dbReference type="ARBA" id="ARBA00023125"/>
    </source>
</evidence>
<gene>
    <name evidence="3" type="ORF">EPK99_06595</name>
</gene>
<dbReference type="PANTHER" id="PTHR46558">
    <property type="entry name" value="TRACRIPTIONAL REGULATORY PROTEIN-RELATED-RELATED"/>
    <property type="match status" value="1"/>
</dbReference>